<reference evidence="2 3" key="1">
    <citation type="submission" date="2018-01" db="EMBL/GenBank/DDBJ databases">
        <title>Novel co-symbiosis in the lucinid bivalve Phacoides pectinatus.</title>
        <authorList>
            <person name="Lim S.J."/>
            <person name="Davis B.G."/>
            <person name="Gill D.E."/>
            <person name="Engel A.S."/>
            <person name="Anderson L.C."/>
            <person name="Campbell B.J."/>
        </authorList>
    </citation>
    <scope>NUCLEOTIDE SEQUENCE [LARGE SCALE GENOMIC DNA]</scope>
    <source>
        <strain evidence="2">N3_P5</strain>
    </source>
</reference>
<dbReference type="Pfam" id="PF14559">
    <property type="entry name" value="TPR_19"/>
    <property type="match status" value="1"/>
</dbReference>
<feature type="repeat" description="TPR" evidence="1">
    <location>
        <begin position="73"/>
        <end position="106"/>
    </location>
</feature>
<accession>A0A6N4DK30</accession>
<keyword evidence="1" id="KW-0802">TPR repeat</keyword>
<name>A0A6N4DK30_9GAMM</name>
<dbReference type="Gene3D" id="1.25.40.10">
    <property type="entry name" value="Tetratricopeptide repeat domain"/>
    <property type="match status" value="1"/>
</dbReference>
<dbReference type="PROSITE" id="PS50005">
    <property type="entry name" value="TPR"/>
    <property type="match status" value="2"/>
</dbReference>
<dbReference type="Proteomes" id="UP000250928">
    <property type="component" value="Unassembled WGS sequence"/>
</dbReference>
<dbReference type="SMART" id="SM00028">
    <property type="entry name" value="TPR"/>
    <property type="match status" value="2"/>
</dbReference>
<evidence type="ECO:0000256" key="1">
    <source>
        <dbReference type="PROSITE-ProRule" id="PRU00339"/>
    </source>
</evidence>
<dbReference type="InterPro" id="IPR011990">
    <property type="entry name" value="TPR-like_helical_dom_sf"/>
</dbReference>
<dbReference type="InterPro" id="IPR019734">
    <property type="entry name" value="TPR_rpt"/>
</dbReference>
<comment type="caution">
    <text evidence="2">The sequence shown here is derived from an EMBL/GenBank/DDBJ whole genome shotgun (WGS) entry which is preliminary data.</text>
</comment>
<dbReference type="EMBL" id="PQCO01000288">
    <property type="protein sequence ID" value="PUD98770.1"/>
    <property type="molecule type" value="Genomic_DNA"/>
</dbReference>
<evidence type="ECO:0000313" key="3">
    <source>
        <dbReference type="Proteomes" id="UP000250928"/>
    </source>
</evidence>
<evidence type="ECO:0000313" key="2">
    <source>
        <dbReference type="EMBL" id="PUD98770.1"/>
    </source>
</evidence>
<organism evidence="2 3">
    <name type="scientific">Candidatus Sedimenticola endophacoides</name>
    <dbReference type="NCBI Taxonomy" id="2548426"/>
    <lineage>
        <taxon>Bacteria</taxon>
        <taxon>Pseudomonadati</taxon>
        <taxon>Pseudomonadota</taxon>
        <taxon>Gammaproteobacteria</taxon>
        <taxon>Chromatiales</taxon>
        <taxon>Sedimenticolaceae</taxon>
        <taxon>Sedimenticola</taxon>
    </lineage>
</organism>
<proteinExistence type="predicted"/>
<gene>
    <name evidence="2" type="ORF">C3L24_12145</name>
</gene>
<dbReference type="SUPFAM" id="SSF48452">
    <property type="entry name" value="TPR-like"/>
    <property type="match status" value="1"/>
</dbReference>
<dbReference type="AlphaFoldDB" id="A0A6N4DK30"/>
<feature type="repeat" description="TPR" evidence="1">
    <location>
        <begin position="39"/>
        <end position="72"/>
    </location>
</feature>
<sequence>MQLYAQALPMAINSPQRARHLRQSEAILKQVIREHPSSLDAHRKLLGVYLLQQDYGNAIPTMQRAITLSPEDPKLFIGLAFLYEHSGALEYARAMLAQALELDPQNSLAREYHRAIGEKIQLRDMALERGHGAGAPAAGH</sequence>
<protein>
    <submittedName>
        <fullName evidence="2">Uncharacterized protein</fullName>
    </submittedName>
</protein>